<organism evidence="2 3">
    <name type="scientific">Vitrella brassicaformis (strain CCMP3155)</name>
    <dbReference type="NCBI Taxonomy" id="1169540"/>
    <lineage>
        <taxon>Eukaryota</taxon>
        <taxon>Sar</taxon>
        <taxon>Alveolata</taxon>
        <taxon>Colpodellida</taxon>
        <taxon>Vitrellaceae</taxon>
        <taxon>Vitrella</taxon>
    </lineage>
</organism>
<evidence type="ECO:0000313" key="3">
    <source>
        <dbReference type="Proteomes" id="UP000041254"/>
    </source>
</evidence>
<dbReference type="VEuPathDB" id="CryptoDB:Vbra_2299"/>
<reference evidence="2 3" key="1">
    <citation type="submission" date="2014-11" db="EMBL/GenBank/DDBJ databases">
        <authorList>
            <person name="Zhu J."/>
            <person name="Qi W."/>
            <person name="Song R."/>
        </authorList>
    </citation>
    <scope>NUCLEOTIDE SEQUENCE [LARGE SCALE GENOMIC DNA]</scope>
</reference>
<name>A0A0G4GNW1_VITBC</name>
<keyword evidence="3" id="KW-1185">Reference proteome</keyword>
<feature type="region of interest" description="Disordered" evidence="1">
    <location>
        <begin position="96"/>
        <end position="119"/>
    </location>
</feature>
<proteinExistence type="predicted"/>
<dbReference type="InParanoid" id="A0A0G4GNW1"/>
<dbReference type="AlphaFoldDB" id="A0A0G4GNW1"/>
<evidence type="ECO:0000313" key="2">
    <source>
        <dbReference type="EMBL" id="CEM31859.1"/>
    </source>
</evidence>
<dbReference type="Proteomes" id="UP000041254">
    <property type="component" value="Unassembled WGS sequence"/>
</dbReference>
<dbReference type="EMBL" id="CDMY01000738">
    <property type="protein sequence ID" value="CEM31859.1"/>
    <property type="molecule type" value="Genomic_DNA"/>
</dbReference>
<accession>A0A0G4GNW1</accession>
<dbReference type="PhylomeDB" id="A0A0G4GNW1"/>
<protein>
    <submittedName>
        <fullName evidence="2">Uncharacterized protein</fullName>
    </submittedName>
</protein>
<gene>
    <name evidence="2" type="ORF">Vbra_2299</name>
</gene>
<sequence length="316" mass="35393">MWLVEEQTWDEVADILRLAAHCGRCILPVRLTADDINKHANKTAYLAAPHGLAQLKMVGPHIDFGNGVTFQLFQHGNTLRAIKDEDGFEMDTNPPLPPNHLYRQHRQEHDPPVRSRIGYRPHTGRVRLAARDYAYVSSMVKSLVINHILRTQQHKSTSSLMDRYIDNNRLHTIVTQSPHISVEGCTTTASYRSPDGWPYRHLVLTDAGHPFVARILIEVVEHLNIVCANVTTTESAVSDVGGAFKDRFPQTTRLARAVLGPSSQPGSSTNRQLRLGSSVMPNRQPCRTQLLVGRVAEWRAGAMAAGTHRTDRYTYS</sequence>
<evidence type="ECO:0000256" key="1">
    <source>
        <dbReference type="SAM" id="MobiDB-lite"/>
    </source>
</evidence>